<evidence type="ECO:0000313" key="4">
    <source>
        <dbReference type="Proteomes" id="UP000470246"/>
    </source>
</evidence>
<evidence type="ECO:0000256" key="1">
    <source>
        <dbReference type="ARBA" id="ARBA00006817"/>
    </source>
</evidence>
<accession>A0A7K3VWY5</accession>
<comment type="similarity">
    <text evidence="1">Belongs to the AHA1 family.</text>
</comment>
<dbReference type="RefSeq" id="WP_163480085.1">
    <property type="nucleotide sequence ID" value="NZ_JAAGWF010000004.1"/>
</dbReference>
<dbReference type="InterPro" id="IPR023393">
    <property type="entry name" value="START-like_dom_sf"/>
</dbReference>
<dbReference type="InterPro" id="IPR013538">
    <property type="entry name" value="ASHA1/2-like_C"/>
</dbReference>
<dbReference type="Proteomes" id="UP000470246">
    <property type="component" value="Unassembled WGS sequence"/>
</dbReference>
<reference evidence="3 4" key="1">
    <citation type="submission" date="2020-02" db="EMBL/GenBank/DDBJ databases">
        <title>Geodermatophilus sabuli CPCC 205279 I12A-02694.</title>
        <authorList>
            <person name="Jiang Z."/>
        </authorList>
    </citation>
    <scope>NUCLEOTIDE SEQUENCE [LARGE SCALE GENOMIC DNA]</scope>
    <source>
        <strain evidence="3 4">I12A-02694</strain>
    </source>
</reference>
<evidence type="ECO:0000313" key="3">
    <source>
        <dbReference type="EMBL" id="NEK56890.1"/>
    </source>
</evidence>
<organism evidence="3 4">
    <name type="scientific">Geodermatophilus sabuli</name>
    <dbReference type="NCBI Taxonomy" id="1564158"/>
    <lineage>
        <taxon>Bacteria</taxon>
        <taxon>Bacillati</taxon>
        <taxon>Actinomycetota</taxon>
        <taxon>Actinomycetes</taxon>
        <taxon>Geodermatophilales</taxon>
        <taxon>Geodermatophilaceae</taxon>
        <taxon>Geodermatophilus</taxon>
    </lineage>
</organism>
<gene>
    <name evidence="3" type="ORF">GCU56_03270</name>
</gene>
<protein>
    <submittedName>
        <fullName evidence="3">SRPBCC domain-containing protein</fullName>
    </submittedName>
</protein>
<keyword evidence="4" id="KW-1185">Reference proteome</keyword>
<comment type="caution">
    <text evidence="3">The sequence shown here is derived from an EMBL/GenBank/DDBJ whole genome shotgun (WGS) entry which is preliminary data.</text>
</comment>
<dbReference type="Pfam" id="PF08327">
    <property type="entry name" value="AHSA1"/>
    <property type="match status" value="1"/>
</dbReference>
<proteinExistence type="inferred from homology"/>
<name>A0A7K3VWY5_9ACTN</name>
<dbReference type="EMBL" id="JAAGWF010000004">
    <property type="protein sequence ID" value="NEK56890.1"/>
    <property type="molecule type" value="Genomic_DNA"/>
</dbReference>
<dbReference type="SUPFAM" id="SSF55961">
    <property type="entry name" value="Bet v1-like"/>
    <property type="match status" value="1"/>
</dbReference>
<feature type="domain" description="Activator of Hsp90 ATPase homologue 1/2-like C-terminal" evidence="2">
    <location>
        <begin position="13"/>
        <end position="139"/>
    </location>
</feature>
<evidence type="ECO:0000259" key="2">
    <source>
        <dbReference type="Pfam" id="PF08327"/>
    </source>
</evidence>
<dbReference type="AlphaFoldDB" id="A0A7K3VWY5"/>
<dbReference type="Gene3D" id="3.30.530.20">
    <property type="match status" value="1"/>
</dbReference>
<sequence length="148" mass="16495">MTEHVLRYTRVFDAPRELVFSCMVEPEHMTHFWGPIGVTTPLDQITVDARPGGAFTTVMVNDADGSTYPTSARYTEVSAPERLSWVEAHSGMTVTVRFTDLGDDRTQVDIEQAHVPAQMLDPGAQAGFRTSLDRFAAHLDRLTRAERS</sequence>